<feature type="compositionally biased region" description="Basic and acidic residues" evidence="1">
    <location>
        <begin position="429"/>
        <end position="444"/>
    </location>
</feature>
<evidence type="ECO:0000313" key="2">
    <source>
        <dbReference type="EMBL" id="KAH9517010.1"/>
    </source>
</evidence>
<feature type="region of interest" description="Disordered" evidence="1">
    <location>
        <begin position="292"/>
        <end position="354"/>
    </location>
</feature>
<accession>A0A922I414</accession>
<protein>
    <submittedName>
        <fullName evidence="2">Uncharacterized protein</fullName>
    </submittedName>
</protein>
<keyword evidence="3" id="KW-1185">Reference proteome</keyword>
<feature type="compositionally biased region" description="Low complexity" evidence="1">
    <location>
        <begin position="311"/>
        <end position="328"/>
    </location>
</feature>
<evidence type="ECO:0000256" key="1">
    <source>
        <dbReference type="SAM" id="MobiDB-lite"/>
    </source>
</evidence>
<feature type="region of interest" description="Disordered" evidence="1">
    <location>
        <begin position="206"/>
        <end position="241"/>
    </location>
</feature>
<name>A0A922I414_DERFA</name>
<feature type="compositionally biased region" description="Low complexity" evidence="1">
    <location>
        <begin position="445"/>
        <end position="456"/>
    </location>
</feature>
<reference evidence="2" key="1">
    <citation type="submission" date="2013-05" db="EMBL/GenBank/DDBJ databases">
        <authorList>
            <person name="Yim A.K.Y."/>
            <person name="Chan T.F."/>
            <person name="Ji K.M."/>
            <person name="Liu X.Y."/>
            <person name="Zhou J.W."/>
            <person name="Li R.Q."/>
            <person name="Yang K.Y."/>
            <person name="Li J."/>
            <person name="Li M."/>
            <person name="Law P.T.W."/>
            <person name="Wu Y.L."/>
            <person name="Cai Z.L."/>
            <person name="Qin H."/>
            <person name="Bao Y."/>
            <person name="Leung R.K.K."/>
            <person name="Ng P.K.S."/>
            <person name="Zou J."/>
            <person name="Zhong X.J."/>
            <person name="Ran P.X."/>
            <person name="Zhong N.S."/>
            <person name="Liu Z.G."/>
            <person name="Tsui S.K.W."/>
        </authorList>
    </citation>
    <scope>NUCLEOTIDE SEQUENCE</scope>
    <source>
        <strain evidence="2">Derf</strain>
        <tissue evidence="2">Whole organism</tissue>
    </source>
</reference>
<feature type="compositionally biased region" description="Polar residues" evidence="1">
    <location>
        <begin position="1"/>
        <end position="20"/>
    </location>
</feature>
<dbReference type="Proteomes" id="UP000790347">
    <property type="component" value="Unassembled WGS sequence"/>
</dbReference>
<comment type="caution">
    <text evidence="2">The sequence shown here is derived from an EMBL/GenBank/DDBJ whole genome shotgun (WGS) entry which is preliminary data.</text>
</comment>
<gene>
    <name evidence="2" type="ORF">DERF_007711</name>
</gene>
<reference evidence="2" key="2">
    <citation type="journal article" date="2022" name="Res Sq">
        <title>Comparative Genomics Reveals Insights into the Divergent Evolution of Astigmatic Mites and Household Pest Adaptations.</title>
        <authorList>
            <person name="Xiong Q."/>
            <person name="Wan A.T.-Y."/>
            <person name="Liu X.-Y."/>
            <person name="Fung C.S.-H."/>
            <person name="Xiao X."/>
            <person name="Malainual N."/>
            <person name="Hou J."/>
            <person name="Wang L."/>
            <person name="Wang M."/>
            <person name="Yang K."/>
            <person name="Cui Y."/>
            <person name="Leung E."/>
            <person name="Nong W."/>
            <person name="Shin S.-K."/>
            <person name="Au S."/>
            <person name="Jeong K.Y."/>
            <person name="Chew F.T."/>
            <person name="Hui J."/>
            <person name="Leung T.F."/>
            <person name="Tungtrongchitr A."/>
            <person name="Zhong N."/>
            <person name="Liu Z."/>
            <person name="Tsui S."/>
        </authorList>
    </citation>
    <scope>NUCLEOTIDE SEQUENCE</scope>
    <source>
        <strain evidence="2">Derf</strain>
        <tissue evidence="2">Whole organism</tissue>
    </source>
</reference>
<feature type="region of interest" description="Disordered" evidence="1">
    <location>
        <begin position="428"/>
        <end position="463"/>
    </location>
</feature>
<feature type="compositionally biased region" description="Low complexity" evidence="1">
    <location>
        <begin position="341"/>
        <end position="354"/>
    </location>
</feature>
<dbReference type="EMBL" id="ASGP02000003">
    <property type="protein sequence ID" value="KAH9517010.1"/>
    <property type="molecule type" value="Genomic_DNA"/>
</dbReference>
<sequence length="967" mass="110995">MSTSVFDPNQPSTSQQHFEQSSSLSSSSSTMVKLMKPKLNLSNYRRQIRSRRIAAGKFNKTSNGKLRKWKKLNLRRCANNDEVDLHKVIYSCSYQYYSDDYLMRIHQVLSNDLDYHIGYHNIEQEISLPTHEQHIIDEFEINTFEDVHDFELYSKQQSLNYIEHMIEKRQHEKIQDQLAQVSYEEPNPDILHASFIDPSRVEMISKRKGRRGGNDQPESIARKNRLNRSSTGDNDSGDTSFYSEIFTRTSSRGRIIKPKNQDQWLLDMEELDALDEIMDAFNENNQRFDKVKSASEENENLLQSIEDQQPTKKSPSLPSSSQILSRPQVSDNQRSTPLAVRNHSTSSSSYSLLSRPNNRSLLAQPSTSPACHAKSLPLKTHNIPYSLPMKMNGDKKSIVLQHSTNKKFESSIPSPEDSKFTPIVQLEEIDAKDSDDRSNDENRPDNANNTDTNNNNKLEFPSDKLSNLQPAKVFSRLTPLGWKSFLICQNDPTLYEFNYVNLGHDRTVFIDKIRKIGENNESEKSKNQKCKKMSFSFSEVPFLHRLQQSDNEFRLYLSSTPMLLNMLNRDNEEKTRQFHEKAEKYINILGRFYEKHCERRMKNDAERNRNRRTILRRCIMNDVQEQYSFYSDKPFDEVWNTYPRLEVQNKLQPIHTANKSIPITPKSAFPKPITVTSSSLPNPISVNTTISKPITVTPSMTAKLNSNGRIQWYRKEIPPIKLTTHPNRSSAGTGAAAAAISAQVQKNGNNMNRPVVCKIPNNVGFKLHQASVDLNKKTIQIVPSNIFTTTTTTVTSTQSTTSNAKPISATSKPIIFRVQPSASSVINQIVQQKRLAEDQQQQQQQQQPPLKKIKTEIDDDDEITIVHEHIPKKPIKLIQVQRKIKKQSITPNSVINDEKKIISIVKRFPPKKQRIVSKVLLVCAFAAFIKSKNNKNFNLSNGVNNAKFSDQKRQNCMKNFIDNMDLD</sequence>
<evidence type="ECO:0000313" key="3">
    <source>
        <dbReference type="Proteomes" id="UP000790347"/>
    </source>
</evidence>
<proteinExistence type="predicted"/>
<organism evidence="2 3">
    <name type="scientific">Dermatophagoides farinae</name>
    <name type="common">American house dust mite</name>
    <dbReference type="NCBI Taxonomy" id="6954"/>
    <lineage>
        <taxon>Eukaryota</taxon>
        <taxon>Metazoa</taxon>
        <taxon>Ecdysozoa</taxon>
        <taxon>Arthropoda</taxon>
        <taxon>Chelicerata</taxon>
        <taxon>Arachnida</taxon>
        <taxon>Acari</taxon>
        <taxon>Acariformes</taxon>
        <taxon>Sarcoptiformes</taxon>
        <taxon>Astigmata</taxon>
        <taxon>Psoroptidia</taxon>
        <taxon>Analgoidea</taxon>
        <taxon>Pyroglyphidae</taxon>
        <taxon>Dermatophagoidinae</taxon>
        <taxon>Dermatophagoides</taxon>
    </lineage>
</organism>
<feature type="compositionally biased region" description="Low complexity" evidence="1">
    <location>
        <begin position="229"/>
        <end position="240"/>
    </location>
</feature>
<dbReference type="AlphaFoldDB" id="A0A922I414"/>
<feature type="region of interest" description="Disordered" evidence="1">
    <location>
        <begin position="1"/>
        <end position="30"/>
    </location>
</feature>